<reference evidence="2" key="1">
    <citation type="journal article" date="2020" name="Stud. Mycol.">
        <title>101 Dothideomycetes genomes: a test case for predicting lifestyles and emergence of pathogens.</title>
        <authorList>
            <person name="Haridas S."/>
            <person name="Albert R."/>
            <person name="Binder M."/>
            <person name="Bloem J."/>
            <person name="Labutti K."/>
            <person name="Salamov A."/>
            <person name="Andreopoulos B."/>
            <person name="Baker S."/>
            <person name="Barry K."/>
            <person name="Bills G."/>
            <person name="Bluhm B."/>
            <person name="Cannon C."/>
            <person name="Castanera R."/>
            <person name="Culley D."/>
            <person name="Daum C."/>
            <person name="Ezra D."/>
            <person name="Gonzalez J."/>
            <person name="Henrissat B."/>
            <person name="Kuo A."/>
            <person name="Liang C."/>
            <person name="Lipzen A."/>
            <person name="Lutzoni F."/>
            <person name="Magnuson J."/>
            <person name="Mondo S."/>
            <person name="Nolan M."/>
            <person name="Ohm R."/>
            <person name="Pangilinan J."/>
            <person name="Park H.-J."/>
            <person name="Ramirez L."/>
            <person name="Alfaro M."/>
            <person name="Sun H."/>
            <person name="Tritt A."/>
            <person name="Yoshinaga Y."/>
            <person name="Zwiers L.-H."/>
            <person name="Turgeon B."/>
            <person name="Goodwin S."/>
            <person name="Spatafora J."/>
            <person name="Crous P."/>
            <person name="Grigoriev I."/>
        </authorList>
    </citation>
    <scope>NUCLEOTIDE SEQUENCE</scope>
    <source>
        <strain evidence="2">CBS 175.79</strain>
    </source>
</reference>
<feature type="region of interest" description="Disordered" evidence="1">
    <location>
        <begin position="224"/>
        <end position="276"/>
    </location>
</feature>
<dbReference type="AlphaFoldDB" id="A0A6A5XU55"/>
<feature type="compositionally biased region" description="Polar residues" evidence="1">
    <location>
        <begin position="249"/>
        <end position="263"/>
    </location>
</feature>
<protein>
    <submittedName>
        <fullName evidence="2">Uncharacterized protein</fullName>
    </submittedName>
</protein>
<accession>A0A6A5XU55</accession>
<dbReference type="EMBL" id="ML978069">
    <property type="protein sequence ID" value="KAF2016483.1"/>
    <property type="molecule type" value="Genomic_DNA"/>
</dbReference>
<evidence type="ECO:0000313" key="2">
    <source>
        <dbReference type="EMBL" id="KAF2016483.1"/>
    </source>
</evidence>
<evidence type="ECO:0000313" key="3">
    <source>
        <dbReference type="Proteomes" id="UP000799778"/>
    </source>
</evidence>
<dbReference type="RefSeq" id="XP_033384822.1">
    <property type="nucleotide sequence ID" value="XM_033533898.1"/>
</dbReference>
<feature type="compositionally biased region" description="Polar residues" evidence="1">
    <location>
        <begin position="225"/>
        <end position="241"/>
    </location>
</feature>
<sequence length="304" mass="33748">MSSVAGAQATRSLQDEDLVPIMVKGKGLDPPSTINPGVVCFAPAKYLFEGAPELRNYIHDQAIVIPSTGLDEDMLRNVVCSLVNARMNNTTPDIQLEDNPLSYIHLHVILTHFGMREDADRLLAGMWSLYERVELLAEQVWWIWITFGSRPETSGSRYRPLYAEAYVQIMAWQLVHSQSLGRMSDDVRQLVYGSRFGWFPEIRQVVEARERLFGTAQGFEIRMPSNEQEASMATQSHTETGSDAMPVNTPDTSVTSDGNSSPALQVPQADGSQAGIPFIFQAGGSLGSRVIAQPGNKRRRRHAQ</sequence>
<evidence type="ECO:0000256" key="1">
    <source>
        <dbReference type="SAM" id="MobiDB-lite"/>
    </source>
</evidence>
<proteinExistence type="predicted"/>
<dbReference type="OrthoDB" id="3797725at2759"/>
<name>A0A6A5XU55_9PLEO</name>
<organism evidence="2 3">
    <name type="scientific">Aaosphaeria arxii CBS 175.79</name>
    <dbReference type="NCBI Taxonomy" id="1450172"/>
    <lineage>
        <taxon>Eukaryota</taxon>
        <taxon>Fungi</taxon>
        <taxon>Dikarya</taxon>
        <taxon>Ascomycota</taxon>
        <taxon>Pezizomycotina</taxon>
        <taxon>Dothideomycetes</taxon>
        <taxon>Pleosporomycetidae</taxon>
        <taxon>Pleosporales</taxon>
        <taxon>Pleosporales incertae sedis</taxon>
        <taxon>Aaosphaeria</taxon>
    </lineage>
</organism>
<dbReference type="Proteomes" id="UP000799778">
    <property type="component" value="Unassembled WGS sequence"/>
</dbReference>
<dbReference type="GeneID" id="54291295"/>
<gene>
    <name evidence="2" type="ORF">BU24DRAFT_492557</name>
</gene>
<keyword evidence="3" id="KW-1185">Reference proteome</keyword>